<comment type="caution">
    <text evidence="1">The sequence shown here is derived from an EMBL/GenBank/DDBJ whole genome shotgun (WGS) entry which is preliminary data.</text>
</comment>
<sequence>MAHTEVFISNDAGTLVPSQPSVAVSNGDTLAFSVSNAGPVVAFFSPAAITALTPAPTGPIPLNPQGPTVFTFTTSDSGAYSVFFETTVDAAVPDFPVTKSNFLLLEIDTDGVGFGGPINHSRGG</sequence>
<dbReference type="EMBL" id="JACHIP010000004">
    <property type="protein sequence ID" value="MBB5058671.1"/>
    <property type="molecule type" value="Genomic_DNA"/>
</dbReference>
<gene>
    <name evidence="1" type="ORF">HDF16_003385</name>
</gene>
<proteinExistence type="predicted"/>
<organism evidence="1 2">
    <name type="scientific">Granulicella aggregans</name>
    <dbReference type="NCBI Taxonomy" id="474949"/>
    <lineage>
        <taxon>Bacteria</taxon>
        <taxon>Pseudomonadati</taxon>
        <taxon>Acidobacteriota</taxon>
        <taxon>Terriglobia</taxon>
        <taxon>Terriglobales</taxon>
        <taxon>Acidobacteriaceae</taxon>
        <taxon>Granulicella</taxon>
    </lineage>
</organism>
<keyword evidence="2" id="KW-1185">Reference proteome</keyword>
<name>A0A7W7ZF32_9BACT</name>
<dbReference type="AlphaFoldDB" id="A0A7W7ZF32"/>
<accession>A0A7W7ZF32</accession>
<protein>
    <recommendedName>
        <fullName evidence="3">Plastocyanin</fullName>
    </recommendedName>
</protein>
<dbReference type="Proteomes" id="UP000540989">
    <property type="component" value="Unassembled WGS sequence"/>
</dbReference>
<reference evidence="1 2" key="1">
    <citation type="submission" date="2020-08" db="EMBL/GenBank/DDBJ databases">
        <title>Genomic Encyclopedia of Type Strains, Phase IV (KMG-V): Genome sequencing to study the core and pangenomes of soil and plant-associated prokaryotes.</title>
        <authorList>
            <person name="Whitman W."/>
        </authorList>
    </citation>
    <scope>NUCLEOTIDE SEQUENCE [LARGE SCALE GENOMIC DNA]</scope>
    <source>
        <strain evidence="1 2">M8UP14</strain>
    </source>
</reference>
<dbReference type="RefSeq" id="WP_184218665.1">
    <property type="nucleotide sequence ID" value="NZ_JACHIP010000004.1"/>
</dbReference>
<evidence type="ECO:0000313" key="1">
    <source>
        <dbReference type="EMBL" id="MBB5058671.1"/>
    </source>
</evidence>
<evidence type="ECO:0008006" key="3">
    <source>
        <dbReference type="Google" id="ProtNLM"/>
    </source>
</evidence>
<evidence type="ECO:0000313" key="2">
    <source>
        <dbReference type="Proteomes" id="UP000540989"/>
    </source>
</evidence>